<reference evidence="2" key="2">
    <citation type="submission" date="2022-01" db="EMBL/GenBank/DDBJ databases">
        <authorList>
            <person name="Yamashiro T."/>
            <person name="Shiraishi A."/>
            <person name="Satake H."/>
            <person name="Nakayama K."/>
        </authorList>
    </citation>
    <scope>NUCLEOTIDE SEQUENCE</scope>
</reference>
<dbReference type="Proteomes" id="UP001151760">
    <property type="component" value="Unassembled WGS sequence"/>
</dbReference>
<dbReference type="InterPro" id="IPR026960">
    <property type="entry name" value="RVT-Znf"/>
</dbReference>
<sequence length="193" mass="21784">MVIAGGYLILGGGGKLKKGGVWGDIIKIGKEFDSLGLDLSSYFEGVVEDLSRLVEEKILDVERGGQETIWNKLVPKKVNIFVWRVLKGRILVCEELYKRGTDLDLVLCPCCDSVVESCAHSLVICDLAMGVWEKIFTWWKVVNVNSFTIDELFLANGGINVPNLSSRFWQAVIWTTGYYIWKEINARVFGRKF</sequence>
<feature type="domain" description="Reverse transcriptase zinc-binding" evidence="1">
    <location>
        <begin position="67"/>
        <end position="132"/>
    </location>
</feature>
<name>A0ABQ4XBT4_9ASTR</name>
<dbReference type="Pfam" id="PF13966">
    <property type="entry name" value="zf-RVT"/>
    <property type="match status" value="1"/>
</dbReference>
<gene>
    <name evidence="2" type="ORF">Tco_0657495</name>
</gene>
<evidence type="ECO:0000259" key="1">
    <source>
        <dbReference type="Pfam" id="PF13966"/>
    </source>
</evidence>
<keyword evidence="2" id="KW-0695">RNA-directed DNA polymerase</keyword>
<dbReference type="EMBL" id="BQNB010009379">
    <property type="protein sequence ID" value="GJS62711.1"/>
    <property type="molecule type" value="Genomic_DNA"/>
</dbReference>
<keyword evidence="2" id="KW-0808">Transferase</keyword>
<protein>
    <submittedName>
        <fullName evidence="2">RNA-directed DNA polymerase, eukaryota, reverse transcriptase zinc-binding domain protein</fullName>
    </submittedName>
</protein>
<organism evidence="2 3">
    <name type="scientific">Tanacetum coccineum</name>
    <dbReference type="NCBI Taxonomy" id="301880"/>
    <lineage>
        <taxon>Eukaryota</taxon>
        <taxon>Viridiplantae</taxon>
        <taxon>Streptophyta</taxon>
        <taxon>Embryophyta</taxon>
        <taxon>Tracheophyta</taxon>
        <taxon>Spermatophyta</taxon>
        <taxon>Magnoliopsida</taxon>
        <taxon>eudicotyledons</taxon>
        <taxon>Gunneridae</taxon>
        <taxon>Pentapetalae</taxon>
        <taxon>asterids</taxon>
        <taxon>campanulids</taxon>
        <taxon>Asterales</taxon>
        <taxon>Asteraceae</taxon>
        <taxon>Asteroideae</taxon>
        <taxon>Anthemideae</taxon>
        <taxon>Anthemidinae</taxon>
        <taxon>Tanacetum</taxon>
    </lineage>
</organism>
<evidence type="ECO:0000313" key="3">
    <source>
        <dbReference type="Proteomes" id="UP001151760"/>
    </source>
</evidence>
<accession>A0ABQ4XBT4</accession>
<dbReference type="GO" id="GO:0003964">
    <property type="term" value="F:RNA-directed DNA polymerase activity"/>
    <property type="evidence" value="ECO:0007669"/>
    <property type="project" value="UniProtKB-KW"/>
</dbReference>
<proteinExistence type="predicted"/>
<reference evidence="2" key="1">
    <citation type="journal article" date="2022" name="Int. J. Mol. Sci.">
        <title>Draft Genome of Tanacetum Coccineum: Genomic Comparison of Closely Related Tanacetum-Family Plants.</title>
        <authorList>
            <person name="Yamashiro T."/>
            <person name="Shiraishi A."/>
            <person name="Nakayama K."/>
            <person name="Satake H."/>
        </authorList>
    </citation>
    <scope>NUCLEOTIDE SEQUENCE</scope>
</reference>
<keyword evidence="3" id="KW-1185">Reference proteome</keyword>
<evidence type="ECO:0000313" key="2">
    <source>
        <dbReference type="EMBL" id="GJS62711.1"/>
    </source>
</evidence>
<comment type="caution">
    <text evidence="2">The sequence shown here is derived from an EMBL/GenBank/DDBJ whole genome shotgun (WGS) entry which is preliminary data.</text>
</comment>
<keyword evidence="2" id="KW-0548">Nucleotidyltransferase</keyword>